<dbReference type="AlphaFoldDB" id="A0A7I8J1H4"/>
<dbReference type="Proteomes" id="UP001189122">
    <property type="component" value="Unassembled WGS sequence"/>
</dbReference>
<feature type="domain" description="RIN4 pathogenic type III effector avirulence factor Avr cleavage site" evidence="2">
    <location>
        <begin position="4"/>
        <end position="31"/>
    </location>
</feature>
<gene>
    <name evidence="3" type="ORF">SI7747_08010463</name>
</gene>
<evidence type="ECO:0000313" key="4">
    <source>
        <dbReference type="Proteomes" id="UP001189122"/>
    </source>
</evidence>
<dbReference type="InterPro" id="IPR008700">
    <property type="entry name" value="TypeIII_avirulence_cleave"/>
</dbReference>
<evidence type="ECO:0000259" key="2">
    <source>
        <dbReference type="Pfam" id="PF05627"/>
    </source>
</evidence>
<dbReference type="EMBL" id="CACRZD030000008">
    <property type="protein sequence ID" value="CAA6664074.1"/>
    <property type="molecule type" value="Genomic_DNA"/>
</dbReference>
<reference evidence="3 4" key="1">
    <citation type="submission" date="2019-12" db="EMBL/GenBank/DDBJ databases">
        <authorList>
            <person name="Scholz U."/>
            <person name="Mascher M."/>
            <person name="Fiebig A."/>
        </authorList>
    </citation>
    <scope>NUCLEOTIDE SEQUENCE</scope>
</reference>
<sequence length="183" mass="20437">MTRRRSAPKFGEWGGNDVPYTLYFENARKKKDQGKRLSTTDLQEDPNAFAKAPSLRTAPPAVEPTSQRPEQRFTSDEEYLHQAAFIPMRTWQIDIGSGRSPHDGCLETRQVPLIQGLGPANIPLHWNAEGPAVPVFGKWNEKDPSMDNNYSGDLVKRDLFLQYIVTSILSTAIGDVGPLITNV</sequence>
<evidence type="ECO:0000313" key="3">
    <source>
        <dbReference type="EMBL" id="CAA2624635.1"/>
    </source>
</evidence>
<protein>
    <recommendedName>
        <fullName evidence="2">RIN4 pathogenic type III effector avirulence factor Avr cleavage site domain-containing protein</fullName>
    </recommendedName>
</protein>
<proteinExistence type="predicted"/>
<name>A0A7I8J1H4_SPIIN</name>
<organism evidence="3">
    <name type="scientific">Spirodela intermedia</name>
    <name type="common">Intermediate duckweed</name>
    <dbReference type="NCBI Taxonomy" id="51605"/>
    <lineage>
        <taxon>Eukaryota</taxon>
        <taxon>Viridiplantae</taxon>
        <taxon>Streptophyta</taxon>
        <taxon>Embryophyta</taxon>
        <taxon>Tracheophyta</taxon>
        <taxon>Spermatophyta</taxon>
        <taxon>Magnoliopsida</taxon>
        <taxon>Liliopsida</taxon>
        <taxon>Araceae</taxon>
        <taxon>Lemnoideae</taxon>
        <taxon>Spirodela</taxon>
    </lineage>
</organism>
<evidence type="ECO:0000256" key="1">
    <source>
        <dbReference type="SAM" id="MobiDB-lite"/>
    </source>
</evidence>
<dbReference type="EMBL" id="LR743595">
    <property type="protein sequence ID" value="CAA2624635.1"/>
    <property type="molecule type" value="Genomic_DNA"/>
</dbReference>
<dbReference type="Pfam" id="PF05627">
    <property type="entry name" value="AvrRpt-cleavage"/>
    <property type="match status" value="2"/>
</dbReference>
<feature type="region of interest" description="Disordered" evidence="1">
    <location>
        <begin position="29"/>
        <end position="73"/>
    </location>
</feature>
<keyword evidence="4" id="KW-1185">Reference proteome</keyword>
<feature type="domain" description="RIN4 pathogenic type III effector avirulence factor Avr cleavage site" evidence="2">
    <location>
        <begin position="129"/>
        <end position="151"/>
    </location>
</feature>
<accession>A0A7I8J1H4</accession>